<dbReference type="EMBL" id="SOSA01000096">
    <property type="protein sequence ID" value="THC96852.1"/>
    <property type="molecule type" value="Genomic_DNA"/>
</dbReference>
<protein>
    <recommendedName>
        <fullName evidence="5">DUF1857-domain-containing protein</fullName>
    </recommendedName>
</protein>
<dbReference type="InterPro" id="IPR023393">
    <property type="entry name" value="START-like_dom_sf"/>
</dbReference>
<dbReference type="SUPFAM" id="SSF55961">
    <property type="entry name" value="Bet v1-like"/>
    <property type="match status" value="1"/>
</dbReference>
<gene>
    <name evidence="1" type="ORF">ATNIH1004_006708</name>
    <name evidence="2" type="ORF">EYZ11_003676</name>
</gene>
<dbReference type="Proteomes" id="UP000308092">
    <property type="component" value="Unassembled WGS sequence"/>
</dbReference>
<dbReference type="GeneID" id="54329410"/>
<dbReference type="STRING" id="1220188.A0A4S3JMQ6"/>
<organism evidence="2 3">
    <name type="scientific">Aspergillus tanneri</name>
    <dbReference type="NCBI Taxonomy" id="1220188"/>
    <lineage>
        <taxon>Eukaryota</taxon>
        <taxon>Fungi</taxon>
        <taxon>Dikarya</taxon>
        <taxon>Ascomycota</taxon>
        <taxon>Pezizomycotina</taxon>
        <taxon>Eurotiomycetes</taxon>
        <taxon>Eurotiomycetidae</taxon>
        <taxon>Eurotiales</taxon>
        <taxon>Aspergillaceae</taxon>
        <taxon>Aspergillus</taxon>
        <taxon>Aspergillus subgen. Circumdati</taxon>
    </lineage>
</organism>
<dbReference type="RefSeq" id="XP_033424650.1">
    <property type="nucleotide sequence ID" value="XM_033571335.1"/>
</dbReference>
<reference evidence="1 4" key="2">
    <citation type="submission" date="2019-08" db="EMBL/GenBank/DDBJ databases">
        <title>The genome sequence of a newly discovered highly antifungal drug resistant Aspergillus species, Aspergillus tanneri NIH 1004.</title>
        <authorList>
            <person name="Mounaud S."/>
            <person name="Singh I."/>
            <person name="Joardar V."/>
            <person name="Pakala S."/>
            <person name="Pakala S."/>
            <person name="Venepally P."/>
            <person name="Chung J.K."/>
            <person name="Losada L."/>
            <person name="Nierman W.C."/>
        </authorList>
    </citation>
    <scope>NUCLEOTIDE SEQUENCE [LARGE SCALE GENOMIC DNA]</scope>
    <source>
        <strain evidence="1 4">NIH1004</strain>
    </source>
</reference>
<accession>A0A4S3JMQ6</accession>
<dbReference type="Proteomes" id="UP000324241">
    <property type="component" value="Unassembled WGS sequence"/>
</dbReference>
<evidence type="ECO:0008006" key="5">
    <source>
        <dbReference type="Google" id="ProtNLM"/>
    </source>
</evidence>
<dbReference type="VEuPathDB" id="FungiDB:EYZ11_003676"/>
<reference evidence="2 3" key="1">
    <citation type="submission" date="2019-03" db="EMBL/GenBank/DDBJ databases">
        <title>The genome sequence of a newly discovered highly antifungal drug resistant Aspergillus species, Aspergillus tanneri NIH 1004.</title>
        <authorList>
            <person name="Mounaud S."/>
            <person name="Singh I."/>
            <person name="Joardar V."/>
            <person name="Pakala S."/>
            <person name="Pakala S."/>
            <person name="Venepally P."/>
            <person name="Hoover J."/>
            <person name="Nierman W."/>
            <person name="Chung J."/>
            <person name="Losada L."/>
        </authorList>
    </citation>
    <scope>NUCLEOTIDE SEQUENCE [LARGE SCALE GENOMIC DNA]</scope>
    <source>
        <strain evidence="2 3">NIH1004</strain>
    </source>
</reference>
<dbReference type="InterPro" id="IPR015075">
    <property type="entry name" value="AtaL"/>
</dbReference>
<evidence type="ECO:0000313" key="3">
    <source>
        <dbReference type="Proteomes" id="UP000308092"/>
    </source>
</evidence>
<sequence length="190" mass="21348">MPNFTYNVAYTTAANRGVAPEERLTRAELWQGVKRGTRHPGEFAAHVQHCTVLAGGTRNEFVREIVIGDGGVHAKNGKRMTQDVFLQDNLYLLATTRESGAKTTMMVGYGCESASQEEEELDPYLTLFYELVMGEDSPEPGSKAEQEVIAGYRSLAKRLCEETVELVRTWKKNGRLENLAEEEREEENTK</sequence>
<keyword evidence="3" id="KW-1185">Reference proteome</keyword>
<comment type="caution">
    <text evidence="2">The sequence shown here is derived from an EMBL/GenBank/DDBJ whole genome shotgun (WGS) entry which is preliminary data.</text>
</comment>
<dbReference type="EMBL" id="QUQM01000007">
    <property type="protein sequence ID" value="KAA8645289.1"/>
    <property type="molecule type" value="Genomic_DNA"/>
</dbReference>
<evidence type="ECO:0000313" key="2">
    <source>
        <dbReference type="EMBL" id="THC96852.1"/>
    </source>
</evidence>
<name>A0A4S3JMQ6_9EURO</name>
<dbReference type="Gene3D" id="3.30.530.20">
    <property type="match status" value="1"/>
</dbReference>
<proteinExistence type="predicted"/>
<evidence type="ECO:0000313" key="4">
    <source>
        <dbReference type="Proteomes" id="UP000324241"/>
    </source>
</evidence>
<evidence type="ECO:0000313" key="1">
    <source>
        <dbReference type="EMBL" id="KAA8645289.1"/>
    </source>
</evidence>
<dbReference type="AlphaFoldDB" id="A0A4S3JMQ6"/>
<dbReference type="Pfam" id="PF08982">
    <property type="entry name" value="AtaL"/>
    <property type="match status" value="1"/>
</dbReference>
<dbReference type="OrthoDB" id="2320332at2759"/>